<comment type="caution">
    <text evidence="1">The sequence shown here is derived from an EMBL/GenBank/DDBJ whole genome shotgun (WGS) entry which is preliminary data.</text>
</comment>
<sequence>MLHERGQWGIIQTSFRSYSPLCAENVQYLCALSQPSLGRGANTSSICSWQLLQLFWQCGRIQNGFLSHSPKAAQKRQWSE</sequence>
<protein>
    <submittedName>
        <fullName evidence="1">Uncharacterized protein</fullName>
    </submittedName>
</protein>
<dbReference type="EMBL" id="BTRK01000006">
    <property type="protein sequence ID" value="GMR60736.1"/>
    <property type="molecule type" value="Genomic_DNA"/>
</dbReference>
<evidence type="ECO:0000313" key="1">
    <source>
        <dbReference type="EMBL" id="GMR60736.1"/>
    </source>
</evidence>
<keyword evidence="2" id="KW-1185">Reference proteome</keyword>
<accession>A0AAN5IFB1</accession>
<evidence type="ECO:0000313" key="2">
    <source>
        <dbReference type="Proteomes" id="UP001328107"/>
    </source>
</evidence>
<dbReference type="Proteomes" id="UP001328107">
    <property type="component" value="Unassembled WGS sequence"/>
</dbReference>
<gene>
    <name evidence="1" type="ORF">PMAYCL1PPCAC_30931</name>
</gene>
<proteinExistence type="predicted"/>
<dbReference type="AlphaFoldDB" id="A0AAN5IFB1"/>
<name>A0AAN5IFB1_9BILA</name>
<reference evidence="2" key="1">
    <citation type="submission" date="2022-10" db="EMBL/GenBank/DDBJ databases">
        <title>Genome assembly of Pristionchus species.</title>
        <authorList>
            <person name="Yoshida K."/>
            <person name="Sommer R.J."/>
        </authorList>
    </citation>
    <scope>NUCLEOTIDE SEQUENCE [LARGE SCALE GENOMIC DNA]</scope>
    <source>
        <strain evidence="2">RS5460</strain>
    </source>
</reference>
<organism evidence="1 2">
    <name type="scientific">Pristionchus mayeri</name>
    <dbReference type="NCBI Taxonomy" id="1317129"/>
    <lineage>
        <taxon>Eukaryota</taxon>
        <taxon>Metazoa</taxon>
        <taxon>Ecdysozoa</taxon>
        <taxon>Nematoda</taxon>
        <taxon>Chromadorea</taxon>
        <taxon>Rhabditida</taxon>
        <taxon>Rhabditina</taxon>
        <taxon>Diplogasteromorpha</taxon>
        <taxon>Diplogasteroidea</taxon>
        <taxon>Neodiplogasteridae</taxon>
        <taxon>Pristionchus</taxon>
    </lineage>
</organism>